<dbReference type="PROSITE" id="PS51462">
    <property type="entry name" value="NUDIX"/>
    <property type="match status" value="1"/>
</dbReference>
<dbReference type="Proteomes" id="UP000176631">
    <property type="component" value="Unassembled WGS sequence"/>
</dbReference>
<dbReference type="PROSITE" id="PS00893">
    <property type="entry name" value="NUDIX_BOX"/>
    <property type="match status" value="1"/>
</dbReference>
<dbReference type="Gene3D" id="3.90.79.10">
    <property type="entry name" value="Nucleoside Triphosphate Pyrophosphohydrolase"/>
    <property type="match status" value="1"/>
</dbReference>
<comment type="similarity">
    <text evidence="2 12">Belongs to the Nudix hydrolase family.</text>
</comment>
<evidence type="ECO:0000256" key="12">
    <source>
        <dbReference type="RuleBase" id="RU003476"/>
    </source>
</evidence>
<dbReference type="PANTHER" id="PTHR47707:SF1">
    <property type="entry name" value="NUDIX HYDROLASE FAMILY PROTEIN"/>
    <property type="match status" value="1"/>
</dbReference>
<evidence type="ECO:0000256" key="3">
    <source>
        <dbReference type="ARBA" id="ARBA00022457"/>
    </source>
</evidence>
<dbReference type="InterPro" id="IPR047127">
    <property type="entry name" value="MutT-like"/>
</dbReference>
<dbReference type="InterPro" id="IPR020084">
    <property type="entry name" value="NUDIX_hydrolase_CS"/>
</dbReference>
<keyword evidence="6" id="KW-0227">DNA damage</keyword>
<keyword evidence="3" id="KW-0515">Mutator protein</keyword>
<dbReference type="CDD" id="cd03425">
    <property type="entry name" value="NUDIX_MutT_NudA_like"/>
    <property type="match status" value="1"/>
</dbReference>
<dbReference type="InterPro" id="IPR020476">
    <property type="entry name" value="Nudix_hydrolase"/>
</dbReference>
<feature type="domain" description="Nudix hydrolase" evidence="13">
    <location>
        <begin position="2"/>
        <end position="128"/>
    </location>
</feature>
<organism evidence="14 15">
    <name type="scientific">Candidatus Woykebacteria bacterium RBG_13_40_15</name>
    <dbReference type="NCBI Taxonomy" id="1802593"/>
    <lineage>
        <taxon>Bacteria</taxon>
        <taxon>Candidatus Woykeibacteriota</taxon>
    </lineage>
</organism>
<evidence type="ECO:0000313" key="15">
    <source>
        <dbReference type="Proteomes" id="UP000176631"/>
    </source>
</evidence>
<keyword evidence="4" id="KW-0235">DNA replication</keyword>
<dbReference type="GO" id="GO:0044715">
    <property type="term" value="F:8-oxo-dGDP phosphatase activity"/>
    <property type="evidence" value="ECO:0007669"/>
    <property type="project" value="TreeGrafter"/>
</dbReference>
<name>A0A1G1W879_9BACT</name>
<dbReference type="Pfam" id="PF00293">
    <property type="entry name" value="NUDIX"/>
    <property type="match status" value="1"/>
</dbReference>
<comment type="caution">
    <text evidence="14">The sequence shown here is derived from an EMBL/GenBank/DDBJ whole genome shotgun (WGS) entry which is preliminary data.</text>
</comment>
<dbReference type="SUPFAM" id="SSF55811">
    <property type="entry name" value="Nudix"/>
    <property type="match status" value="1"/>
</dbReference>
<gene>
    <name evidence="14" type="ORF">A2172_05115</name>
</gene>
<evidence type="ECO:0000256" key="2">
    <source>
        <dbReference type="ARBA" id="ARBA00005582"/>
    </source>
</evidence>
<dbReference type="InterPro" id="IPR015797">
    <property type="entry name" value="NUDIX_hydrolase-like_dom_sf"/>
</dbReference>
<dbReference type="PANTHER" id="PTHR47707">
    <property type="entry name" value="8-OXO-DGTP DIPHOSPHATASE"/>
    <property type="match status" value="1"/>
</dbReference>
<comment type="cofactor">
    <cofactor evidence="1">
        <name>Mg(2+)</name>
        <dbReference type="ChEBI" id="CHEBI:18420"/>
    </cofactor>
</comment>
<comment type="catalytic activity">
    <reaction evidence="10">
        <text>8-oxo-dGTP + H2O = 8-oxo-dGMP + diphosphate + H(+)</text>
        <dbReference type="Rhea" id="RHEA:31575"/>
        <dbReference type="ChEBI" id="CHEBI:15377"/>
        <dbReference type="ChEBI" id="CHEBI:15378"/>
        <dbReference type="ChEBI" id="CHEBI:33019"/>
        <dbReference type="ChEBI" id="CHEBI:63224"/>
        <dbReference type="ChEBI" id="CHEBI:77896"/>
        <dbReference type="EC" id="3.6.1.55"/>
    </reaction>
</comment>
<evidence type="ECO:0000256" key="6">
    <source>
        <dbReference type="ARBA" id="ARBA00022763"/>
    </source>
</evidence>
<keyword evidence="8" id="KW-0460">Magnesium</keyword>
<dbReference type="EMBL" id="MHCP01000019">
    <property type="protein sequence ID" value="OGY23885.1"/>
    <property type="molecule type" value="Genomic_DNA"/>
</dbReference>
<evidence type="ECO:0000313" key="14">
    <source>
        <dbReference type="EMBL" id="OGY23885.1"/>
    </source>
</evidence>
<dbReference type="GO" id="GO:0044716">
    <property type="term" value="F:8-oxo-GDP phosphatase activity"/>
    <property type="evidence" value="ECO:0007669"/>
    <property type="project" value="TreeGrafter"/>
</dbReference>
<keyword evidence="9" id="KW-0234">DNA repair</keyword>
<dbReference type="STRING" id="1802593.A2172_05115"/>
<dbReference type="InterPro" id="IPR000086">
    <property type="entry name" value="NUDIX_hydrolase_dom"/>
</dbReference>
<evidence type="ECO:0000256" key="10">
    <source>
        <dbReference type="ARBA" id="ARBA00035861"/>
    </source>
</evidence>
<evidence type="ECO:0000256" key="11">
    <source>
        <dbReference type="ARBA" id="ARBA00038905"/>
    </source>
</evidence>
<accession>A0A1G1W879</accession>
<dbReference type="GO" id="GO:0006260">
    <property type="term" value="P:DNA replication"/>
    <property type="evidence" value="ECO:0007669"/>
    <property type="project" value="UniProtKB-KW"/>
</dbReference>
<protein>
    <recommendedName>
        <fullName evidence="11">8-oxo-dGTP diphosphatase</fullName>
        <ecNumber evidence="11">3.6.1.55</ecNumber>
    </recommendedName>
</protein>
<reference evidence="14 15" key="1">
    <citation type="journal article" date="2016" name="Nat. Commun.">
        <title>Thousands of microbial genomes shed light on interconnected biogeochemical processes in an aquifer system.</title>
        <authorList>
            <person name="Anantharaman K."/>
            <person name="Brown C.T."/>
            <person name="Hug L.A."/>
            <person name="Sharon I."/>
            <person name="Castelle C.J."/>
            <person name="Probst A.J."/>
            <person name="Thomas B.C."/>
            <person name="Singh A."/>
            <person name="Wilkins M.J."/>
            <person name="Karaoz U."/>
            <person name="Brodie E.L."/>
            <person name="Williams K.H."/>
            <person name="Hubbard S.S."/>
            <person name="Banfield J.F."/>
        </authorList>
    </citation>
    <scope>NUCLEOTIDE SEQUENCE [LARGE SCALE GENOMIC DNA]</scope>
</reference>
<proteinExistence type="inferred from homology"/>
<dbReference type="GO" id="GO:0008413">
    <property type="term" value="F:8-oxo-7,8-dihydroguanosine triphosphate pyrophosphatase activity"/>
    <property type="evidence" value="ECO:0007669"/>
    <property type="project" value="TreeGrafter"/>
</dbReference>
<dbReference type="EC" id="3.6.1.55" evidence="11"/>
<dbReference type="AlphaFoldDB" id="A0A1G1W879"/>
<sequence length="137" mass="15685">MEFIDVSAAIIFSGNKVLIAQRNRKSFMGGKWEFPGGKVEKGETGEECLKREIFEEFRVEIKVGKLLTKVEYEYDGVMNVRLNPYFCKINKGTLKVLEHENVAWVLPNQLKNYDLVPADKEITAILLKTSKDLQISD</sequence>
<evidence type="ECO:0000256" key="4">
    <source>
        <dbReference type="ARBA" id="ARBA00022705"/>
    </source>
</evidence>
<dbReference type="PRINTS" id="PR00502">
    <property type="entry name" value="NUDIXFAMILY"/>
</dbReference>
<dbReference type="GO" id="GO:0006281">
    <property type="term" value="P:DNA repair"/>
    <property type="evidence" value="ECO:0007669"/>
    <property type="project" value="UniProtKB-KW"/>
</dbReference>
<evidence type="ECO:0000259" key="13">
    <source>
        <dbReference type="PROSITE" id="PS51462"/>
    </source>
</evidence>
<keyword evidence="7 12" id="KW-0378">Hydrolase</keyword>
<evidence type="ECO:0000256" key="8">
    <source>
        <dbReference type="ARBA" id="ARBA00022842"/>
    </source>
</evidence>
<dbReference type="GO" id="GO:0046872">
    <property type="term" value="F:metal ion binding"/>
    <property type="evidence" value="ECO:0007669"/>
    <property type="project" value="UniProtKB-KW"/>
</dbReference>
<evidence type="ECO:0000256" key="5">
    <source>
        <dbReference type="ARBA" id="ARBA00022723"/>
    </source>
</evidence>
<evidence type="ECO:0000256" key="7">
    <source>
        <dbReference type="ARBA" id="ARBA00022801"/>
    </source>
</evidence>
<keyword evidence="5" id="KW-0479">Metal-binding</keyword>
<evidence type="ECO:0000256" key="9">
    <source>
        <dbReference type="ARBA" id="ARBA00023204"/>
    </source>
</evidence>
<dbReference type="GO" id="GO:0035539">
    <property type="term" value="F:8-oxo-7,8-dihydrodeoxyguanosine triphosphate pyrophosphatase activity"/>
    <property type="evidence" value="ECO:0007669"/>
    <property type="project" value="UniProtKB-EC"/>
</dbReference>
<evidence type="ECO:0000256" key="1">
    <source>
        <dbReference type="ARBA" id="ARBA00001946"/>
    </source>
</evidence>